<reference evidence="2 3" key="1">
    <citation type="submission" date="2015-04" db="EMBL/GenBank/DDBJ databases">
        <title>Complete genome sequence of Schizopora paradoxa KUC8140, a cosmopolitan wood degrader in East Asia.</title>
        <authorList>
            <consortium name="DOE Joint Genome Institute"/>
            <person name="Min B."/>
            <person name="Park H."/>
            <person name="Jang Y."/>
            <person name="Kim J.-J."/>
            <person name="Kim K.H."/>
            <person name="Pangilinan J."/>
            <person name="Lipzen A."/>
            <person name="Riley R."/>
            <person name="Grigoriev I.V."/>
            <person name="Spatafora J.W."/>
            <person name="Choi I.-G."/>
        </authorList>
    </citation>
    <scope>NUCLEOTIDE SEQUENCE [LARGE SCALE GENOMIC DNA]</scope>
    <source>
        <strain evidence="2 3">KUC8140</strain>
    </source>
</reference>
<dbReference type="InterPro" id="IPR029058">
    <property type="entry name" value="AB_hydrolase_fold"/>
</dbReference>
<gene>
    <name evidence="2" type="ORF">SCHPADRAFT_372631</name>
</gene>
<dbReference type="Gene3D" id="3.40.50.1820">
    <property type="entry name" value="alpha/beta hydrolase"/>
    <property type="match status" value="1"/>
</dbReference>
<dbReference type="InterPro" id="IPR000073">
    <property type="entry name" value="AB_hydrolase_1"/>
</dbReference>
<dbReference type="SUPFAM" id="SSF53474">
    <property type="entry name" value="alpha/beta-Hydrolases"/>
    <property type="match status" value="1"/>
</dbReference>
<accession>A0A0H2RUY3</accession>
<sequence length="347" mass="39327">MHQSPFTFDDSGAPVSVLDYTTLVVLHGCAFNKNPTDTFQKLLPLAAQNKLRIVLLNRREYSDTKPFTEEEISLFDSPDDQTHELFFDARAQELAEFLADFATKENLPKACANRGGLAVMGWSAGNAYALSLLSHASAIKDATREQLEPFMRTMVIFDTPGYVIGRDSLLGQTFVLLDSSHTVEERARMFGYWVSSYFDHSNISSRRFEDLQLMPDPTEKTGASTSRMTEAEYQSMVNPEASLRADVPAMLYPPEQFANWTKRALFDDDFAGRYWPRLQVTAIWCERTCWTCVDGGWGLEELRKQHDGLGVRGRPLKITMMPGANHFPHWDEPEKTMAFFAAAVYDE</sequence>
<protein>
    <recommendedName>
        <fullName evidence="1">AB hydrolase-1 domain-containing protein</fullName>
    </recommendedName>
</protein>
<name>A0A0H2RUY3_9AGAM</name>
<feature type="domain" description="AB hydrolase-1" evidence="1">
    <location>
        <begin position="23"/>
        <end position="336"/>
    </location>
</feature>
<dbReference type="Pfam" id="PF12697">
    <property type="entry name" value="Abhydrolase_6"/>
    <property type="match status" value="1"/>
</dbReference>
<evidence type="ECO:0000313" key="3">
    <source>
        <dbReference type="Proteomes" id="UP000053477"/>
    </source>
</evidence>
<keyword evidence="3" id="KW-1185">Reference proteome</keyword>
<organism evidence="2 3">
    <name type="scientific">Schizopora paradoxa</name>
    <dbReference type="NCBI Taxonomy" id="27342"/>
    <lineage>
        <taxon>Eukaryota</taxon>
        <taxon>Fungi</taxon>
        <taxon>Dikarya</taxon>
        <taxon>Basidiomycota</taxon>
        <taxon>Agaricomycotina</taxon>
        <taxon>Agaricomycetes</taxon>
        <taxon>Hymenochaetales</taxon>
        <taxon>Schizoporaceae</taxon>
        <taxon>Schizopora</taxon>
    </lineage>
</organism>
<dbReference type="OrthoDB" id="5311491at2759"/>
<evidence type="ECO:0000259" key="1">
    <source>
        <dbReference type="Pfam" id="PF12697"/>
    </source>
</evidence>
<dbReference type="AlphaFoldDB" id="A0A0H2RUY3"/>
<dbReference type="EMBL" id="KQ085962">
    <property type="protein sequence ID" value="KLO13268.1"/>
    <property type="molecule type" value="Genomic_DNA"/>
</dbReference>
<dbReference type="Proteomes" id="UP000053477">
    <property type="component" value="Unassembled WGS sequence"/>
</dbReference>
<evidence type="ECO:0000313" key="2">
    <source>
        <dbReference type="EMBL" id="KLO13268.1"/>
    </source>
</evidence>
<dbReference type="InParanoid" id="A0A0H2RUY3"/>
<proteinExistence type="predicted"/>